<name>A0A0C3NR80_PISTI</name>
<dbReference type="HOGENOM" id="CLU_3033366_0_0_1"/>
<sequence length="55" mass="6188">MCFEADRGNVKGPTSKVLEWHSIVSGWEGLQVLVRSRSFGPTYSHLNDMLHQQAS</sequence>
<proteinExistence type="predicted"/>
<reference evidence="2" key="2">
    <citation type="submission" date="2015-01" db="EMBL/GenBank/DDBJ databases">
        <title>Evolutionary Origins and Diversification of the Mycorrhizal Mutualists.</title>
        <authorList>
            <consortium name="DOE Joint Genome Institute"/>
            <consortium name="Mycorrhizal Genomics Consortium"/>
            <person name="Kohler A."/>
            <person name="Kuo A."/>
            <person name="Nagy L.G."/>
            <person name="Floudas D."/>
            <person name="Copeland A."/>
            <person name="Barry K.W."/>
            <person name="Cichocki N."/>
            <person name="Veneault-Fourrey C."/>
            <person name="LaButti K."/>
            <person name="Lindquist E.A."/>
            <person name="Lipzen A."/>
            <person name="Lundell T."/>
            <person name="Morin E."/>
            <person name="Murat C."/>
            <person name="Riley R."/>
            <person name="Ohm R."/>
            <person name="Sun H."/>
            <person name="Tunlid A."/>
            <person name="Henrissat B."/>
            <person name="Grigoriev I.V."/>
            <person name="Hibbett D.S."/>
            <person name="Martin F."/>
        </authorList>
    </citation>
    <scope>NUCLEOTIDE SEQUENCE [LARGE SCALE GENOMIC DNA]</scope>
    <source>
        <strain evidence="2">Marx 270</strain>
    </source>
</reference>
<reference evidence="1 2" key="1">
    <citation type="submission" date="2014-04" db="EMBL/GenBank/DDBJ databases">
        <authorList>
            <consortium name="DOE Joint Genome Institute"/>
            <person name="Kuo A."/>
            <person name="Kohler A."/>
            <person name="Costa M.D."/>
            <person name="Nagy L.G."/>
            <person name="Floudas D."/>
            <person name="Copeland A."/>
            <person name="Barry K.W."/>
            <person name="Cichocki N."/>
            <person name="Veneault-Fourrey C."/>
            <person name="LaButti K."/>
            <person name="Lindquist E.A."/>
            <person name="Lipzen A."/>
            <person name="Lundell T."/>
            <person name="Morin E."/>
            <person name="Murat C."/>
            <person name="Sun H."/>
            <person name="Tunlid A."/>
            <person name="Henrissat B."/>
            <person name="Grigoriev I.V."/>
            <person name="Hibbett D.S."/>
            <person name="Martin F."/>
            <person name="Nordberg H.P."/>
            <person name="Cantor M.N."/>
            <person name="Hua S.X."/>
        </authorList>
    </citation>
    <scope>NUCLEOTIDE SEQUENCE [LARGE SCALE GENOMIC DNA]</scope>
    <source>
        <strain evidence="1 2">Marx 270</strain>
    </source>
</reference>
<evidence type="ECO:0000313" key="1">
    <source>
        <dbReference type="EMBL" id="KIO03340.1"/>
    </source>
</evidence>
<dbReference type="InParanoid" id="A0A0C3NR80"/>
<keyword evidence="2" id="KW-1185">Reference proteome</keyword>
<dbReference type="AlphaFoldDB" id="A0A0C3NR80"/>
<gene>
    <name evidence="1" type="ORF">M404DRAFT_1001265</name>
</gene>
<dbReference type="EMBL" id="KN831976">
    <property type="protein sequence ID" value="KIO03340.1"/>
    <property type="molecule type" value="Genomic_DNA"/>
</dbReference>
<dbReference type="Proteomes" id="UP000054217">
    <property type="component" value="Unassembled WGS sequence"/>
</dbReference>
<evidence type="ECO:0000313" key="2">
    <source>
        <dbReference type="Proteomes" id="UP000054217"/>
    </source>
</evidence>
<protein>
    <submittedName>
        <fullName evidence="1">Uncharacterized protein</fullName>
    </submittedName>
</protein>
<organism evidence="1 2">
    <name type="scientific">Pisolithus tinctorius Marx 270</name>
    <dbReference type="NCBI Taxonomy" id="870435"/>
    <lineage>
        <taxon>Eukaryota</taxon>
        <taxon>Fungi</taxon>
        <taxon>Dikarya</taxon>
        <taxon>Basidiomycota</taxon>
        <taxon>Agaricomycotina</taxon>
        <taxon>Agaricomycetes</taxon>
        <taxon>Agaricomycetidae</taxon>
        <taxon>Boletales</taxon>
        <taxon>Sclerodermatineae</taxon>
        <taxon>Pisolithaceae</taxon>
        <taxon>Pisolithus</taxon>
    </lineage>
</organism>
<accession>A0A0C3NR80</accession>